<evidence type="ECO:0000313" key="4">
    <source>
        <dbReference type="EMBL" id="SNX95822.1"/>
    </source>
</evidence>
<dbReference type="Pfam" id="PF01965">
    <property type="entry name" value="DJ-1_PfpI"/>
    <property type="match status" value="1"/>
</dbReference>
<gene>
    <name evidence="4" type="ORF">SAMN06893097_102526</name>
</gene>
<evidence type="ECO:0000259" key="3">
    <source>
        <dbReference type="Pfam" id="PF01965"/>
    </source>
</evidence>
<feature type="region of interest" description="Disordered" evidence="1">
    <location>
        <begin position="196"/>
        <end position="234"/>
    </location>
</feature>
<dbReference type="GO" id="GO:0006355">
    <property type="term" value="P:regulation of DNA-templated transcription"/>
    <property type="evidence" value="ECO:0007669"/>
    <property type="project" value="TreeGrafter"/>
</dbReference>
<dbReference type="InterPro" id="IPR002818">
    <property type="entry name" value="DJ-1/PfpI"/>
</dbReference>
<feature type="transmembrane region" description="Helical" evidence="2">
    <location>
        <begin position="12"/>
        <end position="33"/>
    </location>
</feature>
<keyword evidence="5" id="KW-1185">Reference proteome</keyword>
<dbReference type="OrthoDB" id="4265717at2"/>
<dbReference type="InterPro" id="IPR052158">
    <property type="entry name" value="INH-QAR"/>
</dbReference>
<evidence type="ECO:0000256" key="1">
    <source>
        <dbReference type="SAM" id="MobiDB-lite"/>
    </source>
</evidence>
<organism evidence="4 5">
    <name type="scientific">Geodermatophilus sabuli</name>
    <dbReference type="NCBI Taxonomy" id="1564158"/>
    <lineage>
        <taxon>Bacteria</taxon>
        <taxon>Bacillati</taxon>
        <taxon>Actinomycetota</taxon>
        <taxon>Actinomycetes</taxon>
        <taxon>Geodermatophilales</taxon>
        <taxon>Geodermatophilaceae</taxon>
        <taxon>Geodermatophilus</taxon>
    </lineage>
</organism>
<protein>
    <submittedName>
        <fullName evidence="4">DJ-1/PfpI family protein</fullName>
    </submittedName>
</protein>
<dbReference type="Gene3D" id="3.40.50.880">
    <property type="match status" value="1"/>
</dbReference>
<keyword evidence="2" id="KW-0812">Transmembrane</keyword>
<dbReference type="RefSeq" id="WP_097205829.1">
    <property type="nucleotide sequence ID" value="NZ_JACHXB010000003.1"/>
</dbReference>
<reference evidence="4 5" key="1">
    <citation type="submission" date="2017-09" db="EMBL/GenBank/DDBJ databases">
        <authorList>
            <person name="Ehlers B."/>
            <person name="Leendertz F.H."/>
        </authorList>
    </citation>
    <scope>NUCLEOTIDE SEQUENCE [LARGE SCALE GENOMIC DNA]</scope>
    <source>
        <strain evidence="4 5">DSM 46844</strain>
    </source>
</reference>
<name>A0A285E9S3_9ACTN</name>
<proteinExistence type="predicted"/>
<dbReference type="SUPFAM" id="SSF52317">
    <property type="entry name" value="Class I glutamine amidotransferase-like"/>
    <property type="match status" value="1"/>
</dbReference>
<dbReference type="PANTHER" id="PTHR43130:SF2">
    <property type="entry name" value="DJ-1_PFPI DOMAIN-CONTAINING PROTEIN"/>
    <property type="match status" value="1"/>
</dbReference>
<feature type="domain" description="DJ-1/PfpI" evidence="3">
    <location>
        <begin position="15"/>
        <end position="175"/>
    </location>
</feature>
<evidence type="ECO:0000256" key="2">
    <source>
        <dbReference type="SAM" id="Phobius"/>
    </source>
</evidence>
<sequence>MTARTRRREKQLLAFAVYPGVTPLDLIGPLTVLRNLTGTRYRTVVVGDRTDRLPTDTALQVVPAASFAEVPAPFAVIVPGGGPATVGAMADEALVGYVRTAAATAQLVGATGNGALVLAAAGLLIGRRAAVHWAYAEQLEKAGATWAREPWVEDGRFLTAAGGAAGIDAMLALLARLKDRSSALLAQLFMEYDPSPPLGPLGPDRGDPDLAVRLRTPRPRAGRSEDHAEPRRTP</sequence>
<evidence type="ECO:0000313" key="5">
    <source>
        <dbReference type="Proteomes" id="UP000219514"/>
    </source>
</evidence>
<dbReference type="EMBL" id="OBDO01000002">
    <property type="protein sequence ID" value="SNX95822.1"/>
    <property type="molecule type" value="Genomic_DNA"/>
</dbReference>
<accession>A0A285E9S3</accession>
<dbReference type="PANTHER" id="PTHR43130">
    <property type="entry name" value="ARAC-FAMILY TRANSCRIPTIONAL REGULATOR"/>
    <property type="match status" value="1"/>
</dbReference>
<feature type="compositionally biased region" description="Basic and acidic residues" evidence="1">
    <location>
        <begin position="222"/>
        <end position="234"/>
    </location>
</feature>
<dbReference type="InterPro" id="IPR029062">
    <property type="entry name" value="Class_I_gatase-like"/>
</dbReference>
<keyword evidence="2" id="KW-1133">Transmembrane helix</keyword>
<dbReference type="Proteomes" id="UP000219514">
    <property type="component" value="Unassembled WGS sequence"/>
</dbReference>
<keyword evidence="2" id="KW-0472">Membrane</keyword>
<dbReference type="AlphaFoldDB" id="A0A285E9S3"/>